<gene>
    <name evidence="2" type="ORF">ROZALSC1DRAFT_26379</name>
</gene>
<dbReference type="AlphaFoldDB" id="A0A4V1IYS1"/>
<sequence>MTLESISSIMNVLQGDVEGEGDDEGEGSEVEGSEESESDSGSESESESEDSNNEVNEVEGESMVANEDIEDEDLSDSEMFQFDQQLANIFSEKKRLKKESKEILFQF</sequence>
<organism evidence="2 3">
    <name type="scientific">Rozella allomycis (strain CSF55)</name>
    <dbReference type="NCBI Taxonomy" id="988480"/>
    <lineage>
        <taxon>Eukaryota</taxon>
        <taxon>Fungi</taxon>
        <taxon>Fungi incertae sedis</taxon>
        <taxon>Cryptomycota</taxon>
        <taxon>Cryptomycota incertae sedis</taxon>
        <taxon>Rozella</taxon>
    </lineage>
</organism>
<protein>
    <submittedName>
        <fullName evidence="2">Uncharacterized protein</fullName>
    </submittedName>
</protein>
<feature type="compositionally biased region" description="Acidic residues" evidence="1">
    <location>
        <begin position="67"/>
        <end position="76"/>
    </location>
</feature>
<accession>A0A4V1IYS1</accession>
<evidence type="ECO:0000313" key="2">
    <source>
        <dbReference type="EMBL" id="RKP15539.1"/>
    </source>
</evidence>
<dbReference type="GO" id="GO:0006355">
    <property type="term" value="P:regulation of DNA-templated transcription"/>
    <property type="evidence" value="ECO:0007669"/>
    <property type="project" value="InterPro"/>
</dbReference>
<evidence type="ECO:0000313" key="3">
    <source>
        <dbReference type="Proteomes" id="UP000281549"/>
    </source>
</evidence>
<dbReference type="GO" id="GO:0003677">
    <property type="term" value="F:DNA binding"/>
    <property type="evidence" value="ECO:0007669"/>
    <property type="project" value="InterPro"/>
</dbReference>
<evidence type="ECO:0000256" key="1">
    <source>
        <dbReference type="SAM" id="MobiDB-lite"/>
    </source>
</evidence>
<dbReference type="InterPro" id="IPR007015">
    <property type="entry name" value="DNA_pol_V/MYBBP1A"/>
</dbReference>
<dbReference type="Pfam" id="PF04931">
    <property type="entry name" value="DNA_pol_phi"/>
    <property type="match status" value="1"/>
</dbReference>
<reference evidence="3" key="1">
    <citation type="journal article" date="2018" name="Nat. Microbiol.">
        <title>Leveraging single-cell genomics to expand the fungal tree of life.</title>
        <authorList>
            <person name="Ahrendt S.R."/>
            <person name="Quandt C.A."/>
            <person name="Ciobanu D."/>
            <person name="Clum A."/>
            <person name="Salamov A."/>
            <person name="Andreopoulos B."/>
            <person name="Cheng J.F."/>
            <person name="Woyke T."/>
            <person name="Pelin A."/>
            <person name="Henrissat B."/>
            <person name="Reynolds N.K."/>
            <person name="Benny G.L."/>
            <person name="Smith M.E."/>
            <person name="James T.Y."/>
            <person name="Grigoriev I.V."/>
        </authorList>
    </citation>
    <scope>NUCLEOTIDE SEQUENCE [LARGE SCALE GENOMIC DNA]</scope>
    <source>
        <strain evidence="3">CSF55</strain>
    </source>
</reference>
<feature type="compositionally biased region" description="Acidic residues" evidence="1">
    <location>
        <begin position="17"/>
        <end position="60"/>
    </location>
</feature>
<name>A0A4V1IYS1_ROZAC</name>
<dbReference type="GO" id="GO:0005730">
    <property type="term" value="C:nucleolus"/>
    <property type="evidence" value="ECO:0007669"/>
    <property type="project" value="InterPro"/>
</dbReference>
<dbReference type="EMBL" id="ML008946">
    <property type="protein sequence ID" value="RKP15539.1"/>
    <property type="molecule type" value="Genomic_DNA"/>
</dbReference>
<feature type="compositionally biased region" description="Polar residues" evidence="1">
    <location>
        <begin position="1"/>
        <end position="11"/>
    </location>
</feature>
<proteinExistence type="predicted"/>
<dbReference type="Proteomes" id="UP000281549">
    <property type="component" value="Unassembled WGS sequence"/>
</dbReference>
<feature type="region of interest" description="Disordered" evidence="1">
    <location>
        <begin position="1"/>
        <end position="78"/>
    </location>
</feature>